<sequence>MVVDNEITISGKQSESANSFLLQPQPTSPFPSPSSSFVPPPAQEAHEFANKTATRMAAAKQPRSATHSRRNSSDDKSTSQEPHPTPPDHPLPPPTPALKRFSADSSHSLSSSRPAPVSPALSRHSSLLHTGSKKRHSTLSIVSTSTPPPVTPTHRRALIKVRDFAFPPSDERHFGRWSPDKRDSRASSAGSGMFSRKRPDGEDSSSSDYHDTNSQDGYYDSDPDQSDEEESPFVPGIYRALYAFDPEGTAEMAMVEDQHVRVLGRGGGVGWVVVLKPDGVEQALVPEGYLELVRPEPEMDDDDEEESVGATEAPQTPRALS</sequence>
<dbReference type="EMBL" id="SSOP01000424">
    <property type="protein sequence ID" value="KAB5588552.1"/>
    <property type="molecule type" value="Genomic_DNA"/>
</dbReference>
<evidence type="ECO:0000256" key="1">
    <source>
        <dbReference type="ARBA" id="ARBA00022443"/>
    </source>
</evidence>
<dbReference type="PROSITE" id="PS50002">
    <property type="entry name" value="SH3"/>
    <property type="match status" value="1"/>
</dbReference>
<feature type="compositionally biased region" description="Polar residues" evidence="3">
    <location>
        <begin position="7"/>
        <end position="22"/>
    </location>
</feature>
<feature type="domain" description="SH3" evidence="4">
    <location>
        <begin position="233"/>
        <end position="295"/>
    </location>
</feature>
<organism evidence="5 6">
    <name type="scientific">Ceratobasidium theobromae</name>
    <dbReference type="NCBI Taxonomy" id="1582974"/>
    <lineage>
        <taxon>Eukaryota</taxon>
        <taxon>Fungi</taxon>
        <taxon>Dikarya</taxon>
        <taxon>Basidiomycota</taxon>
        <taxon>Agaricomycotina</taxon>
        <taxon>Agaricomycetes</taxon>
        <taxon>Cantharellales</taxon>
        <taxon>Ceratobasidiaceae</taxon>
        <taxon>Ceratobasidium</taxon>
    </lineage>
</organism>
<feature type="compositionally biased region" description="Basic and acidic residues" evidence="3">
    <location>
        <begin position="169"/>
        <end position="185"/>
    </location>
</feature>
<feature type="region of interest" description="Disordered" evidence="3">
    <location>
        <begin position="1"/>
        <end position="234"/>
    </location>
</feature>
<gene>
    <name evidence="5" type="ORF">CTheo_8010</name>
</gene>
<dbReference type="SMART" id="SM00326">
    <property type="entry name" value="SH3"/>
    <property type="match status" value="1"/>
</dbReference>
<feature type="compositionally biased region" description="Pro residues" evidence="3">
    <location>
        <begin position="26"/>
        <end position="42"/>
    </location>
</feature>
<dbReference type="InterPro" id="IPR001452">
    <property type="entry name" value="SH3_domain"/>
</dbReference>
<dbReference type="OrthoDB" id="19092at2759"/>
<dbReference type="InterPro" id="IPR036028">
    <property type="entry name" value="SH3-like_dom_sf"/>
</dbReference>
<protein>
    <recommendedName>
        <fullName evidence="4">SH3 domain-containing protein</fullName>
    </recommendedName>
</protein>
<feature type="compositionally biased region" description="Pro residues" evidence="3">
    <location>
        <begin position="83"/>
        <end position="96"/>
    </location>
</feature>
<evidence type="ECO:0000256" key="2">
    <source>
        <dbReference type="PROSITE-ProRule" id="PRU00192"/>
    </source>
</evidence>
<comment type="caution">
    <text evidence="5">The sequence shown here is derived from an EMBL/GenBank/DDBJ whole genome shotgun (WGS) entry which is preliminary data.</text>
</comment>
<evidence type="ECO:0000313" key="6">
    <source>
        <dbReference type="Proteomes" id="UP000383932"/>
    </source>
</evidence>
<evidence type="ECO:0000313" key="5">
    <source>
        <dbReference type="EMBL" id="KAB5588552.1"/>
    </source>
</evidence>
<evidence type="ECO:0000259" key="4">
    <source>
        <dbReference type="PROSITE" id="PS50002"/>
    </source>
</evidence>
<dbReference type="SUPFAM" id="SSF50044">
    <property type="entry name" value="SH3-domain"/>
    <property type="match status" value="1"/>
</dbReference>
<keyword evidence="1 2" id="KW-0728">SH3 domain</keyword>
<proteinExistence type="predicted"/>
<reference evidence="5 6" key="1">
    <citation type="journal article" date="2019" name="Fungal Biol. Biotechnol.">
        <title>Draft genome sequence of fastidious pathogen Ceratobasidium theobromae, which causes vascular-streak dieback in Theobroma cacao.</title>
        <authorList>
            <person name="Ali S.S."/>
            <person name="Asman A."/>
            <person name="Shao J."/>
            <person name="Firmansyah A.P."/>
            <person name="Susilo A.W."/>
            <person name="Rosmana A."/>
            <person name="McMahon P."/>
            <person name="Junaid M."/>
            <person name="Guest D."/>
            <person name="Kheng T.Y."/>
            <person name="Meinhardt L.W."/>
            <person name="Bailey B.A."/>
        </authorList>
    </citation>
    <scope>NUCLEOTIDE SEQUENCE [LARGE SCALE GENOMIC DNA]</scope>
    <source>
        <strain evidence="5 6">CT2</strain>
    </source>
</reference>
<accession>A0A5N5Q9W2</accession>
<dbReference type="AlphaFoldDB" id="A0A5N5Q9W2"/>
<keyword evidence="6" id="KW-1185">Reference proteome</keyword>
<evidence type="ECO:0000256" key="3">
    <source>
        <dbReference type="SAM" id="MobiDB-lite"/>
    </source>
</evidence>
<feature type="compositionally biased region" description="Acidic residues" evidence="3">
    <location>
        <begin position="298"/>
        <end position="307"/>
    </location>
</feature>
<feature type="compositionally biased region" description="Acidic residues" evidence="3">
    <location>
        <begin position="219"/>
        <end position="231"/>
    </location>
</feature>
<feature type="region of interest" description="Disordered" evidence="3">
    <location>
        <begin position="293"/>
        <end position="321"/>
    </location>
</feature>
<dbReference type="Proteomes" id="UP000383932">
    <property type="component" value="Unassembled WGS sequence"/>
</dbReference>
<dbReference type="Gene3D" id="2.30.30.40">
    <property type="entry name" value="SH3 Domains"/>
    <property type="match status" value="1"/>
</dbReference>
<name>A0A5N5Q9W2_9AGAM</name>
<feature type="compositionally biased region" description="Low complexity" evidence="3">
    <location>
        <begin position="103"/>
        <end position="122"/>
    </location>
</feature>